<evidence type="ECO:0000313" key="2">
    <source>
        <dbReference type="Proteomes" id="UP001060085"/>
    </source>
</evidence>
<gene>
    <name evidence="1" type="ORF">M9H77_12046</name>
</gene>
<evidence type="ECO:0000313" key="1">
    <source>
        <dbReference type="EMBL" id="KAI5671682.1"/>
    </source>
</evidence>
<dbReference type="EMBL" id="CM044703">
    <property type="protein sequence ID" value="KAI5671682.1"/>
    <property type="molecule type" value="Genomic_DNA"/>
</dbReference>
<sequence length="337" mass="37016">MVRPSGHRGNDDLGPVTDKTVRVQGCTVKASSRGVRGRHSTSDLPSTPTPLPAGFHYDTGATGSSTQPPPIPFRSRPPLPSHLSHTPVLYEAYGSTHLHSQPLPAMVGAVKPDPSYSTHSYTGGDYGISSSEPFIGRQSANLRFEEEDERADDGGDGDGDDDDDNDGEHVGDKEQPVPVAPVAPASGSDGQPRHEKGKGLTGSFMLFMSKISKSRNKRPDKARDVPAPTQRKRVKGGPVDPELIPSYGGHVDRGLLKCRSRYMTLIGWSFTDAETWIRMYFPMFAPTIRPGTQSCNPYIQQYPMLGYKTEHKLLDIRLRLDMMSANFHPRIENWLLP</sequence>
<reference evidence="2" key="1">
    <citation type="journal article" date="2023" name="Nat. Plants">
        <title>Single-cell RNA sequencing provides a high-resolution roadmap for understanding the multicellular compartmentation of specialized metabolism.</title>
        <authorList>
            <person name="Sun S."/>
            <person name="Shen X."/>
            <person name="Li Y."/>
            <person name="Li Y."/>
            <person name="Wang S."/>
            <person name="Li R."/>
            <person name="Zhang H."/>
            <person name="Shen G."/>
            <person name="Guo B."/>
            <person name="Wei J."/>
            <person name="Xu J."/>
            <person name="St-Pierre B."/>
            <person name="Chen S."/>
            <person name="Sun C."/>
        </authorList>
    </citation>
    <scope>NUCLEOTIDE SEQUENCE [LARGE SCALE GENOMIC DNA]</scope>
</reference>
<comment type="caution">
    <text evidence="1">The sequence shown here is derived from an EMBL/GenBank/DDBJ whole genome shotgun (WGS) entry which is preliminary data.</text>
</comment>
<organism evidence="1 2">
    <name type="scientific">Catharanthus roseus</name>
    <name type="common">Madagascar periwinkle</name>
    <name type="synonym">Vinca rosea</name>
    <dbReference type="NCBI Taxonomy" id="4058"/>
    <lineage>
        <taxon>Eukaryota</taxon>
        <taxon>Viridiplantae</taxon>
        <taxon>Streptophyta</taxon>
        <taxon>Embryophyta</taxon>
        <taxon>Tracheophyta</taxon>
        <taxon>Spermatophyta</taxon>
        <taxon>Magnoliopsida</taxon>
        <taxon>eudicotyledons</taxon>
        <taxon>Gunneridae</taxon>
        <taxon>Pentapetalae</taxon>
        <taxon>asterids</taxon>
        <taxon>lamiids</taxon>
        <taxon>Gentianales</taxon>
        <taxon>Apocynaceae</taxon>
        <taxon>Rauvolfioideae</taxon>
        <taxon>Vinceae</taxon>
        <taxon>Catharanthinae</taxon>
        <taxon>Catharanthus</taxon>
    </lineage>
</organism>
<protein>
    <submittedName>
        <fullName evidence="1">Uncharacterized protein</fullName>
    </submittedName>
</protein>
<proteinExistence type="predicted"/>
<name>A0ACC0BGG4_CATRO</name>
<dbReference type="Proteomes" id="UP001060085">
    <property type="component" value="Linkage Group LG03"/>
</dbReference>
<keyword evidence="2" id="KW-1185">Reference proteome</keyword>
<accession>A0ACC0BGG4</accession>